<keyword evidence="2" id="KW-0378">Hydrolase</keyword>
<dbReference type="FunFam" id="2.70.70.10:FF:000003">
    <property type="entry name" value="Murein hydrolase activator EnvC"/>
    <property type="match status" value="1"/>
</dbReference>
<dbReference type="RefSeq" id="WP_235610986.1">
    <property type="nucleotide sequence ID" value="NZ_CP020660.1"/>
</dbReference>
<dbReference type="PANTHER" id="PTHR21666">
    <property type="entry name" value="PEPTIDASE-RELATED"/>
    <property type="match status" value="1"/>
</dbReference>
<dbReference type="CDD" id="cd12797">
    <property type="entry name" value="M23_peptidase"/>
    <property type="match status" value="1"/>
</dbReference>
<dbReference type="InterPro" id="IPR011055">
    <property type="entry name" value="Dup_hybrid_motif"/>
</dbReference>
<dbReference type="KEGG" id="elux:BTN50_0717"/>
<evidence type="ECO:0000313" key="2">
    <source>
        <dbReference type="EMBL" id="ATF09232.1"/>
    </source>
</evidence>
<accession>A0A291B8A9</accession>
<sequence>MLRALTNEIATLNEASQHLKQLKLGQIELLKELLNSQYHQGKNNQINTFLNGKDSYNLDRMVVYAEHLSKARTDATNILVTTNTTLQLKRHILDQQKQKQTVLLNTLKTNITTLEKRQNAQHKMINAVQRKIRSNKNYLSELRSNADRLKVELDKAAEQANIKMNGLGEYKGKLHWPVKGKVLHSFGSAQTGELHWNGMVVAAEKGTTVNATHDGIVVLSNWLRGYGLMLVIDHGKGDMSFYGYNQALLKNIGETVKAGDPIALIGNSGGQTNMGLYFEIRRQGNATNPSLWLVQ</sequence>
<name>A0A291B8A9_9GAMM</name>
<proteinExistence type="predicted"/>
<dbReference type="PANTHER" id="PTHR21666:SF270">
    <property type="entry name" value="MUREIN HYDROLASE ACTIVATOR ENVC"/>
    <property type="match status" value="1"/>
</dbReference>
<dbReference type="AlphaFoldDB" id="A0A291B8A9"/>
<keyword evidence="3" id="KW-1185">Reference proteome</keyword>
<gene>
    <name evidence="2" type="ORF">BTN50_0717</name>
</gene>
<dbReference type="GO" id="GO:0004222">
    <property type="term" value="F:metalloendopeptidase activity"/>
    <property type="evidence" value="ECO:0007669"/>
    <property type="project" value="TreeGrafter"/>
</dbReference>
<feature type="domain" description="M23ase beta-sheet core" evidence="1">
    <location>
        <begin position="196"/>
        <end position="289"/>
    </location>
</feature>
<dbReference type="Gene3D" id="6.10.250.3150">
    <property type="match status" value="1"/>
</dbReference>
<protein>
    <submittedName>
        <fullName evidence="2">Periplasmic septal ring factor with murein hydrolase activity EnvC/YibP</fullName>
    </submittedName>
</protein>
<evidence type="ECO:0000313" key="3">
    <source>
        <dbReference type="Proteomes" id="UP000218160"/>
    </source>
</evidence>
<dbReference type="InterPro" id="IPR016047">
    <property type="entry name" value="M23ase_b-sheet_dom"/>
</dbReference>
<dbReference type="Proteomes" id="UP000218160">
    <property type="component" value="Chromosome 1"/>
</dbReference>
<reference evidence="3" key="1">
    <citation type="submission" date="2017-04" db="EMBL/GenBank/DDBJ databases">
        <title>Genome evolution of the luminous symbionts of deep sea anglerfish.</title>
        <authorList>
            <person name="Hendry T.A."/>
        </authorList>
    </citation>
    <scope>NUCLEOTIDE SEQUENCE [LARGE SCALE GENOMIC DNA]</scope>
</reference>
<dbReference type="EMBL" id="CP020660">
    <property type="protein sequence ID" value="ATF09232.1"/>
    <property type="molecule type" value="Genomic_DNA"/>
</dbReference>
<dbReference type="Gene3D" id="2.70.70.10">
    <property type="entry name" value="Glucose Permease (Domain IIA)"/>
    <property type="match status" value="1"/>
</dbReference>
<dbReference type="SUPFAM" id="SSF51261">
    <property type="entry name" value="Duplicated hybrid motif"/>
    <property type="match status" value="1"/>
</dbReference>
<organism evidence="2 3">
    <name type="scientific">Candidatus Enterovibrio altilux</name>
    <dbReference type="NCBI Taxonomy" id="1927128"/>
    <lineage>
        <taxon>Bacteria</taxon>
        <taxon>Pseudomonadati</taxon>
        <taxon>Pseudomonadota</taxon>
        <taxon>Gammaproteobacteria</taxon>
        <taxon>Vibrionales</taxon>
        <taxon>Vibrionaceae</taxon>
        <taxon>Enterovibrio</taxon>
    </lineage>
</organism>
<dbReference type="InterPro" id="IPR050570">
    <property type="entry name" value="Cell_wall_metabolism_enzyme"/>
</dbReference>
<evidence type="ECO:0000259" key="1">
    <source>
        <dbReference type="Pfam" id="PF01551"/>
    </source>
</evidence>
<dbReference type="Pfam" id="PF01551">
    <property type="entry name" value="Peptidase_M23"/>
    <property type="match status" value="1"/>
</dbReference>